<dbReference type="RefSeq" id="WP_136948882.1">
    <property type="nucleotide sequence ID" value="NZ_SWFM01000012.1"/>
</dbReference>
<dbReference type="PANTHER" id="PTHR30619:SF1">
    <property type="entry name" value="RECOMBINATION PROTEIN 2"/>
    <property type="match status" value="1"/>
</dbReference>
<proteinExistence type="predicted"/>
<protein>
    <recommendedName>
        <fullName evidence="3">MBL fold metallo-hydrolase</fullName>
    </recommendedName>
</protein>
<evidence type="ECO:0000313" key="1">
    <source>
        <dbReference type="EMBL" id="TKD66454.1"/>
    </source>
</evidence>
<organism evidence="1 2">
    <name type="scientific">Guptibacillus hwajinpoensis</name>
    <dbReference type="NCBI Taxonomy" id="208199"/>
    <lineage>
        <taxon>Bacteria</taxon>
        <taxon>Bacillati</taxon>
        <taxon>Bacillota</taxon>
        <taxon>Bacilli</taxon>
        <taxon>Bacillales</taxon>
        <taxon>Guptibacillaceae</taxon>
        <taxon>Guptibacillus</taxon>
    </lineage>
</organism>
<dbReference type="InterPro" id="IPR036866">
    <property type="entry name" value="RibonucZ/Hydroxyglut_hydro"/>
</dbReference>
<dbReference type="PANTHER" id="PTHR30619">
    <property type="entry name" value="DNA INTERNALIZATION/COMPETENCE PROTEIN COMEC/REC2"/>
    <property type="match status" value="1"/>
</dbReference>
<accession>A0A4U1M8G3</accession>
<sequence>MSIIKSFSVDCGDMFYIKHGSDNFTIIDCNLSDRNEADIVDELIDESKDKGIKRFISTHPDEDHICGITYLDERMGIGNFYCVKNEATKKDPSKDFIKYCELRDSEKAFHIQKDCSRKWMNISDDDRGGSGINILWPDINNPDYKEVLSKVKNGDSPNNTSAIIKYGLENGVTALWMGDLEKDFMEKIEDYVDWPSIDILFAPHHGRKSGKIPKTILDKLKPKLIVIGEAASIHLDYYDGYNKMTQNSTGDILFECVTNKVHVHVRNETYSVNYLDYETIESFEGLNYIGTLNL</sequence>
<name>A0A4U1M8G3_9BACL</name>
<reference evidence="1 2" key="1">
    <citation type="submission" date="2019-04" db="EMBL/GenBank/DDBJ databases">
        <title>Genome sequence of Bacillus hwajinpoensis strain Y2.</title>
        <authorList>
            <person name="Fair J.L."/>
            <person name="Maclea K.S."/>
        </authorList>
    </citation>
    <scope>NUCLEOTIDE SEQUENCE [LARGE SCALE GENOMIC DNA]</scope>
    <source>
        <strain evidence="1 2">Y2</strain>
    </source>
</reference>
<dbReference type="SUPFAM" id="SSF56281">
    <property type="entry name" value="Metallo-hydrolase/oxidoreductase"/>
    <property type="match status" value="1"/>
</dbReference>
<comment type="caution">
    <text evidence="1">The sequence shown here is derived from an EMBL/GenBank/DDBJ whole genome shotgun (WGS) entry which is preliminary data.</text>
</comment>
<evidence type="ECO:0008006" key="3">
    <source>
        <dbReference type="Google" id="ProtNLM"/>
    </source>
</evidence>
<dbReference type="AlphaFoldDB" id="A0A4U1M8G3"/>
<gene>
    <name evidence="1" type="ORF">FBF83_20140</name>
</gene>
<dbReference type="OrthoDB" id="9761531at2"/>
<dbReference type="InterPro" id="IPR052159">
    <property type="entry name" value="Competence_DNA_uptake"/>
</dbReference>
<dbReference type="Gene3D" id="3.60.15.10">
    <property type="entry name" value="Ribonuclease Z/Hydroxyacylglutathione hydrolase-like"/>
    <property type="match status" value="1"/>
</dbReference>
<dbReference type="Proteomes" id="UP000310541">
    <property type="component" value="Unassembled WGS sequence"/>
</dbReference>
<dbReference type="EMBL" id="SWFM01000012">
    <property type="protein sequence ID" value="TKD66454.1"/>
    <property type="molecule type" value="Genomic_DNA"/>
</dbReference>
<evidence type="ECO:0000313" key="2">
    <source>
        <dbReference type="Proteomes" id="UP000310541"/>
    </source>
</evidence>